<feature type="domain" description="Rab-GAP TBC" evidence="4">
    <location>
        <begin position="64"/>
        <end position="253"/>
    </location>
</feature>
<evidence type="ECO:0000259" key="4">
    <source>
        <dbReference type="PROSITE" id="PS50086"/>
    </source>
</evidence>
<comment type="similarity">
    <text evidence="1">Belongs to the peptidase M67A family.</text>
</comment>
<feature type="domain" description="MPN" evidence="5">
    <location>
        <begin position="349"/>
        <end position="483"/>
    </location>
</feature>
<evidence type="ECO:0000259" key="5">
    <source>
        <dbReference type="PROSITE" id="PS50249"/>
    </source>
</evidence>
<dbReference type="PROSITE" id="PS50086">
    <property type="entry name" value="TBC_RABGAP"/>
    <property type="match status" value="1"/>
</dbReference>
<name>A0ABP0IX23_9DINO</name>
<feature type="region of interest" description="Disordered" evidence="3">
    <location>
        <begin position="324"/>
        <end position="344"/>
    </location>
</feature>
<dbReference type="Gene3D" id="1.10.472.80">
    <property type="entry name" value="Ypt/Rab-GAP domain of gyp1p, domain 3"/>
    <property type="match status" value="1"/>
</dbReference>
<dbReference type="PROSITE" id="PS50249">
    <property type="entry name" value="MPN"/>
    <property type="match status" value="1"/>
</dbReference>
<evidence type="ECO:0000256" key="2">
    <source>
        <dbReference type="ARBA" id="ARBA00022942"/>
    </source>
</evidence>
<evidence type="ECO:0000313" key="6">
    <source>
        <dbReference type="EMBL" id="CAK9006613.1"/>
    </source>
</evidence>
<evidence type="ECO:0000313" key="7">
    <source>
        <dbReference type="Proteomes" id="UP001642484"/>
    </source>
</evidence>
<dbReference type="Pfam" id="PF01398">
    <property type="entry name" value="JAB"/>
    <property type="match status" value="1"/>
</dbReference>
<dbReference type="SMART" id="SM00164">
    <property type="entry name" value="TBC"/>
    <property type="match status" value="1"/>
</dbReference>
<evidence type="ECO:0000256" key="3">
    <source>
        <dbReference type="SAM" id="MobiDB-lite"/>
    </source>
</evidence>
<proteinExistence type="inferred from homology"/>
<dbReference type="Gene3D" id="1.10.10.750">
    <property type="entry name" value="Ypt/Rab-GAP domain of gyp1p, domain 1"/>
    <property type="match status" value="1"/>
</dbReference>
<keyword evidence="7" id="KW-1185">Reference proteome</keyword>
<dbReference type="PANTHER" id="PTHR47219:SF9">
    <property type="entry name" value="GTPASE ACTIVATING PROTEIN AND CENTROSOME-ASSOCIATED, ISOFORM B"/>
    <property type="match status" value="1"/>
</dbReference>
<protein>
    <recommendedName>
        <fullName evidence="8">Rab-GAP TBC domain-containing protein</fullName>
    </recommendedName>
</protein>
<keyword evidence="2" id="KW-0647">Proteasome</keyword>
<dbReference type="InterPro" id="IPR035969">
    <property type="entry name" value="Rab-GAP_TBC_sf"/>
</dbReference>
<dbReference type="Proteomes" id="UP001642484">
    <property type="component" value="Unassembled WGS sequence"/>
</dbReference>
<dbReference type="EMBL" id="CAXAMN010003858">
    <property type="protein sequence ID" value="CAK9006613.1"/>
    <property type="molecule type" value="Genomic_DNA"/>
</dbReference>
<dbReference type="InterPro" id="IPR037518">
    <property type="entry name" value="MPN"/>
</dbReference>
<dbReference type="InterPro" id="IPR033858">
    <property type="entry name" value="MPN_RPN7_8"/>
</dbReference>
<dbReference type="Gene3D" id="3.40.140.10">
    <property type="entry name" value="Cytidine Deaminase, domain 2"/>
    <property type="match status" value="1"/>
</dbReference>
<sequence length="640" mass="73564">MVVLDAELCLLAPPDDEEEGSNLAKASKLLDPVEHLEQWRVICIDFHRFRAKCPDKCKELIRQGIPEFLRGSVWQKLALSRELLHKHPKDIYEQMRRVQTAPCEGDIVRDINRTFPKHVLYRDKQGLGQQQLLNVLRAYSIFNAEVGYCQGMGFICGVLLMYMGEDDAFLMLISLLENYRMAGLFMPNLPLLNKYFFQLQRLLEINLPLLHEHLTEQGVEPTMYASQWFMTVCIYNFPFSTVVRVWDIFLAEGVPHMLNQEALLHQSFEQILQTLKQDHRKTMKLIKTALNIKLKNKTLKDIELLPQHYARNCAALSTAIQEKDKKDADEKKETKEDKPKEVKKDRRDVVVHPIVLLGVVDHYNRVAKGTTKRVVGTLVGEVSDYSLHITNCFAVPFEEDPRDPQVWFLDHNFHESMFAMFKKVNTKERIVGWYSTGPKIKPSDLSIHELYRRYCPEPVLVVMDVQPKDLELPMEAYYSVQEQTSDEVFKRTFWHVQSTVGAFEAEEVGVEHLLRDIKNASASTLAVRVGDKIGALKGLAMRLREISQYLSQVVAGKLPMNQEIIYQLQEIFNLMPDQDSEELVRSLATETNDMMLALYLGSMLRSTVALHNLINNKMKNKKVKAAASVHIAPPPFGLLA</sequence>
<dbReference type="SUPFAM" id="SSF47923">
    <property type="entry name" value="Ypt/Rab-GAP domain of gyp1p"/>
    <property type="match status" value="2"/>
</dbReference>
<dbReference type="Pfam" id="PF13012">
    <property type="entry name" value="MitMem_reg"/>
    <property type="match status" value="1"/>
</dbReference>
<dbReference type="InterPro" id="IPR000195">
    <property type="entry name" value="Rab-GAP-TBC_dom"/>
</dbReference>
<organism evidence="6 7">
    <name type="scientific">Durusdinium trenchii</name>
    <dbReference type="NCBI Taxonomy" id="1381693"/>
    <lineage>
        <taxon>Eukaryota</taxon>
        <taxon>Sar</taxon>
        <taxon>Alveolata</taxon>
        <taxon>Dinophyceae</taxon>
        <taxon>Suessiales</taxon>
        <taxon>Symbiodiniaceae</taxon>
        <taxon>Durusdinium</taxon>
    </lineage>
</organism>
<evidence type="ECO:0008006" key="8">
    <source>
        <dbReference type="Google" id="ProtNLM"/>
    </source>
</evidence>
<dbReference type="Pfam" id="PF00566">
    <property type="entry name" value="RabGAP-TBC"/>
    <property type="match status" value="1"/>
</dbReference>
<dbReference type="SMART" id="SM00232">
    <property type="entry name" value="JAB_MPN"/>
    <property type="match status" value="1"/>
</dbReference>
<dbReference type="InterPro" id="IPR000555">
    <property type="entry name" value="JAMM/MPN+_dom"/>
</dbReference>
<comment type="caution">
    <text evidence="6">The sequence shown here is derived from an EMBL/GenBank/DDBJ whole genome shotgun (WGS) entry which is preliminary data.</text>
</comment>
<dbReference type="InterPro" id="IPR024969">
    <property type="entry name" value="EIF3F/CSN6-like_C"/>
</dbReference>
<dbReference type="PANTHER" id="PTHR47219">
    <property type="entry name" value="RAB GTPASE-ACTIVATING PROTEIN 1-LIKE"/>
    <property type="match status" value="1"/>
</dbReference>
<dbReference type="Gene3D" id="1.10.8.270">
    <property type="entry name" value="putative rabgap domain of human tbc1 domain family member 14 like domains"/>
    <property type="match status" value="1"/>
</dbReference>
<reference evidence="6 7" key="1">
    <citation type="submission" date="2024-02" db="EMBL/GenBank/DDBJ databases">
        <authorList>
            <person name="Chen Y."/>
            <person name="Shah S."/>
            <person name="Dougan E. K."/>
            <person name="Thang M."/>
            <person name="Chan C."/>
        </authorList>
    </citation>
    <scope>NUCLEOTIDE SEQUENCE [LARGE SCALE GENOMIC DNA]</scope>
</reference>
<dbReference type="InterPro" id="IPR050302">
    <property type="entry name" value="Rab_GAP_TBC_domain"/>
</dbReference>
<evidence type="ECO:0000256" key="1">
    <source>
        <dbReference type="ARBA" id="ARBA00008568"/>
    </source>
</evidence>
<gene>
    <name evidence="6" type="ORF">CCMP2556_LOCUS8492</name>
</gene>
<dbReference type="CDD" id="cd08062">
    <property type="entry name" value="MPN_RPN7_8"/>
    <property type="match status" value="1"/>
</dbReference>
<accession>A0ABP0IX23</accession>